<accession>A0A4Q1SH95</accession>
<name>A0A4Q1SH95_9BACT</name>
<dbReference type="GO" id="GO:0003824">
    <property type="term" value="F:catalytic activity"/>
    <property type="evidence" value="ECO:0007669"/>
    <property type="project" value="InterPro"/>
</dbReference>
<dbReference type="Pfam" id="PF01425">
    <property type="entry name" value="Amidase"/>
    <property type="match status" value="1"/>
</dbReference>
<dbReference type="InterPro" id="IPR036928">
    <property type="entry name" value="AS_sf"/>
</dbReference>
<dbReference type="EMBL" id="SDMK01000001">
    <property type="protein sequence ID" value="RXS96938.1"/>
    <property type="molecule type" value="Genomic_DNA"/>
</dbReference>
<dbReference type="Proteomes" id="UP000290253">
    <property type="component" value="Unassembled WGS sequence"/>
</dbReference>
<proteinExistence type="predicted"/>
<dbReference type="AlphaFoldDB" id="A0A4Q1SH95"/>
<gene>
    <name evidence="2" type="ORF">ESZ00_03095</name>
</gene>
<dbReference type="InterPro" id="IPR023631">
    <property type="entry name" value="Amidase_dom"/>
</dbReference>
<comment type="caution">
    <text evidence="2">The sequence shown here is derived from an EMBL/GenBank/DDBJ whole genome shotgun (WGS) entry which is preliminary data.</text>
</comment>
<protein>
    <submittedName>
        <fullName evidence="2">Amidase</fullName>
    </submittedName>
</protein>
<dbReference type="OrthoDB" id="112488at2"/>
<evidence type="ECO:0000313" key="3">
    <source>
        <dbReference type="Proteomes" id="UP000290253"/>
    </source>
</evidence>
<organism evidence="2 3">
    <name type="scientific">Silvibacterium dinghuense</name>
    <dbReference type="NCBI Taxonomy" id="1560006"/>
    <lineage>
        <taxon>Bacteria</taxon>
        <taxon>Pseudomonadati</taxon>
        <taxon>Acidobacteriota</taxon>
        <taxon>Terriglobia</taxon>
        <taxon>Terriglobales</taxon>
        <taxon>Acidobacteriaceae</taxon>
        <taxon>Silvibacterium</taxon>
    </lineage>
</organism>
<feature type="domain" description="Amidase" evidence="1">
    <location>
        <begin position="25"/>
        <end position="418"/>
    </location>
</feature>
<evidence type="ECO:0000259" key="1">
    <source>
        <dbReference type="Pfam" id="PF01425"/>
    </source>
</evidence>
<dbReference type="InterPro" id="IPR000120">
    <property type="entry name" value="Amidase"/>
</dbReference>
<dbReference type="PANTHER" id="PTHR11895:SF151">
    <property type="entry name" value="GLUTAMYL-TRNA(GLN) AMIDOTRANSFERASE SUBUNIT A"/>
    <property type="match status" value="1"/>
</dbReference>
<sequence length="432" mass="45900">MPSACSPIASLLHSFLTREADPEQVLRAALARANGNASANTYLVRDEQWSLDQLKAPSSRSERGALQGLPVALKDCFDLEGFVTSSGSRFYAEHHSPAAADSWVAAQLKRAGAIVTGKTHLHQLAYGITGENRDYGDCLQPGAPELLTGGSSSGSAASVLEGSAFAAIGTDTGGSVRAPAALCGLAGYRASLGVGNWQGGAHLAQSFDTIGWLCRDLRDLPLLASALFGLDIPEASPAASVRVGIVTGALLEDCNPSILTAQSRWIERIQSLGVHVAACEASFWTEAYDIYAPIQAHEAAAIYKGHYEDPQADVFETAIAERLRWGAALSMQDVRNFRQRHAAFQQRMAALFTQFDFLLLPALPITRLVAGEDQTPNRPRILRYTTPASLGGNPTVVLPAAPAGLQLLAPLGDDARLLAFTRLLGEALRTES</sequence>
<dbReference type="SUPFAM" id="SSF75304">
    <property type="entry name" value="Amidase signature (AS) enzymes"/>
    <property type="match status" value="1"/>
</dbReference>
<dbReference type="PANTHER" id="PTHR11895">
    <property type="entry name" value="TRANSAMIDASE"/>
    <property type="match status" value="1"/>
</dbReference>
<dbReference type="Gene3D" id="3.90.1300.10">
    <property type="entry name" value="Amidase signature (AS) domain"/>
    <property type="match status" value="1"/>
</dbReference>
<keyword evidence="3" id="KW-1185">Reference proteome</keyword>
<evidence type="ECO:0000313" key="2">
    <source>
        <dbReference type="EMBL" id="RXS96938.1"/>
    </source>
</evidence>
<dbReference type="RefSeq" id="WP_129206720.1">
    <property type="nucleotide sequence ID" value="NZ_BMGU01000001.1"/>
</dbReference>
<reference evidence="2 3" key="1">
    <citation type="journal article" date="2016" name="Int. J. Syst. Evol. Microbiol.">
        <title>Acidipila dinghuensis sp. nov., an acidobacterium isolated from forest soil.</title>
        <authorList>
            <person name="Jiang Y.W."/>
            <person name="Wang J."/>
            <person name="Chen M.H."/>
            <person name="Lv Y.Y."/>
            <person name="Qiu L.H."/>
        </authorList>
    </citation>
    <scope>NUCLEOTIDE SEQUENCE [LARGE SCALE GENOMIC DNA]</scope>
    <source>
        <strain evidence="2 3">DHOF10</strain>
    </source>
</reference>